<dbReference type="RefSeq" id="WP_126163951.1">
    <property type="nucleotide sequence ID" value="NZ_RQPJ01000021.1"/>
</dbReference>
<dbReference type="GO" id="GO:0008839">
    <property type="term" value="F:4-hydroxy-tetrahydrodipicolinate reductase"/>
    <property type="evidence" value="ECO:0007669"/>
    <property type="project" value="InterPro"/>
</dbReference>
<evidence type="ECO:0000313" key="5">
    <source>
        <dbReference type="EMBL" id="RTE52265.1"/>
    </source>
</evidence>
<keyword evidence="2" id="KW-0560">Oxidoreductase</keyword>
<dbReference type="InterPro" id="IPR011182">
    <property type="entry name" value="L-Asp_DH"/>
</dbReference>
<evidence type="ECO:0000313" key="6">
    <source>
        <dbReference type="Proteomes" id="UP000267585"/>
    </source>
</evidence>
<dbReference type="Gene3D" id="3.30.360.10">
    <property type="entry name" value="Dihydrodipicolinate Reductase, domain 2"/>
    <property type="match status" value="1"/>
</dbReference>
<protein>
    <submittedName>
        <fullName evidence="5">DUF108 domain-containing protein</fullName>
    </submittedName>
</protein>
<evidence type="ECO:0000256" key="1">
    <source>
        <dbReference type="ARBA" id="ARBA00022857"/>
    </source>
</evidence>
<sequence length="265" mass="29411">MRIAIIGFGNIGRYLAKWVINDPNFELGYVVARKEIDKDKEDINFKDEPVEFRKEITSDLINDVDIIIECANKEVVSQLLKFDEIDRSGLKLIVISTGGLYQDKAILKELKKCEIILPVGAIAGLDAIKAVNDEITSIKLKTTKHPKSLEGAPFFDNAKIDLLSIDTTQTIWEGEVSEALSLFPKNINVAASIYFASKCESLNIEIVADPNATSNMHEITCEGDFGKIYTRTENKPSPSNPKTSFLAVKSVVSILRNMNSTVKIN</sequence>
<feature type="domain" description="Dihydrodipicolinate reductase N-terminal" evidence="3">
    <location>
        <begin position="1"/>
        <end position="112"/>
    </location>
</feature>
<proteinExistence type="predicted"/>
<comment type="caution">
    <text evidence="5">The sequence shown here is derived from an EMBL/GenBank/DDBJ whole genome shotgun (WGS) entry which is preliminary data.</text>
</comment>
<dbReference type="InterPro" id="IPR002811">
    <property type="entry name" value="Asp_DH"/>
</dbReference>
<dbReference type="GO" id="GO:0009435">
    <property type="term" value="P:NAD+ biosynthetic process"/>
    <property type="evidence" value="ECO:0007669"/>
    <property type="project" value="InterPro"/>
</dbReference>
<dbReference type="InterPro" id="IPR000846">
    <property type="entry name" value="DapB_N"/>
</dbReference>
<name>A0A430JZW1_9FLAO</name>
<dbReference type="PANTHER" id="PTHR31873:SF6">
    <property type="entry name" value="ASPARTATE DEHYDROGENASE DOMAIN-CONTAINING PROTEIN"/>
    <property type="match status" value="1"/>
</dbReference>
<accession>A0A430JZW1</accession>
<dbReference type="AlphaFoldDB" id="A0A430JZW1"/>
<dbReference type="SUPFAM" id="SSF55347">
    <property type="entry name" value="Glyceraldehyde-3-phosphate dehydrogenase-like, C-terminal domain"/>
    <property type="match status" value="1"/>
</dbReference>
<dbReference type="Pfam" id="PF01113">
    <property type="entry name" value="DapB_N"/>
    <property type="match status" value="1"/>
</dbReference>
<keyword evidence="1" id="KW-0521">NADP</keyword>
<dbReference type="OrthoDB" id="9779394at2"/>
<dbReference type="PANTHER" id="PTHR31873">
    <property type="entry name" value="L-ASPARTATE DEHYDROGENASE-RELATED"/>
    <property type="match status" value="1"/>
</dbReference>
<reference evidence="5 6" key="1">
    <citation type="submission" date="2018-11" db="EMBL/GenBank/DDBJ databases">
        <title>Arenibacter aquaticus sp.nov., a marine bacterium isolated from surface seawater in the South China Sea.</title>
        <authorList>
            <person name="Guo J."/>
            <person name="Sun J."/>
        </authorList>
    </citation>
    <scope>NUCLEOTIDE SEQUENCE [LARGE SCALE GENOMIC DNA]</scope>
    <source>
        <strain evidence="5 6">GUO666</strain>
    </source>
</reference>
<feature type="domain" description="Aspartate dehydrogenase" evidence="4">
    <location>
        <begin position="167"/>
        <end position="252"/>
    </location>
</feature>
<dbReference type="GO" id="GO:0009089">
    <property type="term" value="P:lysine biosynthetic process via diaminopimelate"/>
    <property type="evidence" value="ECO:0007669"/>
    <property type="project" value="InterPro"/>
</dbReference>
<dbReference type="PIRSF" id="PIRSF005227">
    <property type="entry name" value="Asp_dh_NAD_syn"/>
    <property type="match status" value="1"/>
</dbReference>
<dbReference type="EMBL" id="RQPJ01000021">
    <property type="protein sequence ID" value="RTE52265.1"/>
    <property type="molecule type" value="Genomic_DNA"/>
</dbReference>
<gene>
    <name evidence="5" type="ORF">EHW67_18965</name>
</gene>
<dbReference type="SUPFAM" id="SSF51735">
    <property type="entry name" value="NAD(P)-binding Rossmann-fold domains"/>
    <property type="match status" value="1"/>
</dbReference>
<dbReference type="Proteomes" id="UP000267585">
    <property type="component" value="Unassembled WGS sequence"/>
</dbReference>
<dbReference type="GO" id="GO:0033735">
    <property type="term" value="F:aspartate dehydrogenase [NAD(P)+] activity"/>
    <property type="evidence" value="ECO:0007669"/>
    <property type="project" value="InterPro"/>
</dbReference>
<organism evidence="5 6">
    <name type="scientific">Arenibacter aquaticus</name>
    <dbReference type="NCBI Taxonomy" id="2489054"/>
    <lineage>
        <taxon>Bacteria</taxon>
        <taxon>Pseudomonadati</taxon>
        <taxon>Bacteroidota</taxon>
        <taxon>Flavobacteriia</taxon>
        <taxon>Flavobacteriales</taxon>
        <taxon>Flavobacteriaceae</taxon>
        <taxon>Arenibacter</taxon>
    </lineage>
</organism>
<evidence type="ECO:0000259" key="3">
    <source>
        <dbReference type="Pfam" id="PF01113"/>
    </source>
</evidence>
<dbReference type="Gene3D" id="3.40.50.720">
    <property type="entry name" value="NAD(P)-binding Rossmann-like Domain"/>
    <property type="match status" value="1"/>
</dbReference>
<dbReference type="InterPro" id="IPR036291">
    <property type="entry name" value="NAD(P)-bd_dom_sf"/>
</dbReference>
<evidence type="ECO:0000259" key="4">
    <source>
        <dbReference type="Pfam" id="PF01958"/>
    </source>
</evidence>
<keyword evidence="6" id="KW-1185">Reference proteome</keyword>
<dbReference type="Pfam" id="PF01958">
    <property type="entry name" value="Asp_DH_C"/>
    <property type="match status" value="1"/>
</dbReference>
<evidence type="ECO:0000256" key="2">
    <source>
        <dbReference type="ARBA" id="ARBA00023002"/>
    </source>
</evidence>